<dbReference type="Gene3D" id="3.60.120.10">
    <property type="entry name" value="Anthranilate synthase"/>
    <property type="match status" value="1"/>
</dbReference>
<keyword evidence="3" id="KW-1185">Reference proteome</keyword>
<organism evidence="2 3">
    <name type="scientific">Croceivirga radicis</name>
    <dbReference type="NCBI Taxonomy" id="1929488"/>
    <lineage>
        <taxon>Bacteria</taxon>
        <taxon>Pseudomonadati</taxon>
        <taxon>Bacteroidota</taxon>
        <taxon>Flavobacteriia</taxon>
        <taxon>Flavobacteriales</taxon>
        <taxon>Flavobacteriaceae</taxon>
        <taxon>Croceivirga</taxon>
    </lineage>
</organism>
<dbReference type="NCBIfam" id="NF005486">
    <property type="entry name" value="PRK07093.1"/>
    <property type="match status" value="1"/>
</dbReference>
<sequence length="323" mass="37019">MDRLSFEEKTTVFLEKGKPFFFLINFDQTQLIALDFEEANRQGIYFDIKGCSNITKQKVLAPIPEFRTEPLPFSKYENGFNLVRQEILKGNSFLLNLTYPTPILNNLDLENIFYTAKAPYKLYYKDNFVCFSPECFVTIKDNFIYSYPMKGTAAANMANAEKMLIENAKEIQEHNTIVDLIRNDLSLIAKEVTVTKYRYLEKINSKDGGLYQTSSEIRGKLSVDWKQNFATLLFKMLPAGSISGAPKEQTVKIIKEAEQYDRGFYTGIFGIFDGKKIDTGVAIRFIEKTENGYSFKSGGGITHQSLAEEEYEELLKKVYVPTF</sequence>
<gene>
    <name evidence="2" type="ORF">BUL40_11200</name>
</gene>
<dbReference type="GO" id="GO:0000162">
    <property type="term" value="P:L-tryptophan biosynthetic process"/>
    <property type="evidence" value="ECO:0007669"/>
    <property type="project" value="TreeGrafter"/>
</dbReference>
<dbReference type="Pfam" id="PF00425">
    <property type="entry name" value="Chorismate_bind"/>
    <property type="match status" value="1"/>
</dbReference>
<accession>A0A1V6LQA8</accession>
<dbReference type="RefSeq" id="WP_080319342.1">
    <property type="nucleotide sequence ID" value="NZ_MTBC01000007.1"/>
</dbReference>
<dbReference type="AlphaFoldDB" id="A0A1V6LQA8"/>
<dbReference type="PRINTS" id="PR00095">
    <property type="entry name" value="ANTSNTHASEI"/>
</dbReference>
<evidence type="ECO:0000313" key="2">
    <source>
        <dbReference type="EMBL" id="OQD42328.1"/>
    </source>
</evidence>
<dbReference type="PANTHER" id="PTHR11236">
    <property type="entry name" value="AMINOBENZOATE/ANTHRANILATE SYNTHASE"/>
    <property type="match status" value="1"/>
</dbReference>
<dbReference type="Proteomes" id="UP000191680">
    <property type="component" value="Unassembled WGS sequence"/>
</dbReference>
<dbReference type="EMBL" id="MTBC01000007">
    <property type="protein sequence ID" value="OQD42328.1"/>
    <property type="molecule type" value="Genomic_DNA"/>
</dbReference>
<dbReference type="SUPFAM" id="SSF56322">
    <property type="entry name" value="ADC synthase"/>
    <property type="match status" value="1"/>
</dbReference>
<dbReference type="InterPro" id="IPR015890">
    <property type="entry name" value="Chorismate_C"/>
</dbReference>
<name>A0A1V6LQA8_9FLAO</name>
<reference evidence="2 3" key="1">
    <citation type="submission" date="2016-12" db="EMBL/GenBank/DDBJ databases">
        <authorList>
            <person name="Song W.-J."/>
            <person name="Kurnit D.M."/>
        </authorList>
    </citation>
    <scope>NUCLEOTIDE SEQUENCE [LARGE SCALE GENOMIC DNA]</scope>
    <source>
        <strain evidence="2 3">HSG9</strain>
    </source>
</reference>
<evidence type="ECO:0000313" key="3">
    <source>
        <dbReference type="Proteomes" id="UP000191680"/>
    </source>
</evidence>
<dbReference type="GO" id="GO:0046820">
    <property type="term" value="F:4-amino-4-deoxychorismate synthase activity"/>
    <property type="evidence" value="ECO:0007669"/>
    <property type="project" value="TreeGrafter"/>
</dbReference>
<protein>
    <submittedName>
        <fullName evidence="2">Aminodeoxychorismate synthase component I</fullName>
    </submittedName>
</protein>
<dbReference type="InterPro" id="IPR005801">
    <property type="entry name" value="ADC_synthase"/>
</dbReference>
<comment type="caution">
    <text evidence="2">The sequence shown here is derived from an EMBL/GenBank/DDBJ whole genome shotgun (WGS) entry which is preliminary data.</text>
</comment>
<evidence type="ECO:0000259" key="1">
    <source>
        <dbReference type="Pfam" id="PF00425"/>
    </source>
</evidence>
<feature type="domain" description="Chorismate-utilising enzyme C-terminal" evidence="1">
    <location>
        <begin position="74"/>
        <end position="317"/>
    </location>
</feature>
<dbReference type="InterPro" id="IPR019999">
    <property type="entry name" value="Anth_synth_I-like"/>
</dbReference>
<dbReference type="OrthoDB" id="9803598at2"/>
<dbReference type="PANTHER" id="PTHR11236:SF50">
    <property type="entry name" value="AMINODEOXYCHORISMATE SYNTHASE COMPONENT 1"/>
    <property type="match status" value="1"/>
</dbReference>
<proteinExistence type="predicted"/>